<proteinExistence type="predicted"/>
<name>A0A087UZG5_STEMI</name>
<evidence type="ECO:0000256" key="1">
    <source>
        <dbReference type="SAM" id="SignalP"/>
    </source>
</evidence>
<dbReference type="OrthoDB" id="6410247at2759"/>
<evidence type="ECO:0000313" key="3">
    <source>
        <dbReference type="Proteomes" id="UP000054359"/>
    </source>
</evidence>
<accession>A0A087UZG5</accession>
<dbReference type="AlphaFoldDB" id="A0A087UZG5"/>
<organism evidence="2 3">
    <name type="scientific">Stegodyphus mimosarum</name>
    <name type="common">African social velvet spider</name>
    <dbReference type="NCBI Taxonomy" id="407821"/>
    <lineage>
        <taxon>Eukaryota</taxon>
        <taxon>Metazoa</taxon>
        <taxon>Ecdysozoa</taxon>
        <taxon>Arthropoda</taxon>
        <taxon>Chelicerata</taxon>
        <taxon>Arachnida</taxon>
        <taxon>Araneae</taxon>
        <taxon>Araneomorphae</taxon>
        <taxon>Entelegynae</taxon>
        <taxon>Eresoidea</taxon>
        <taxon>Eresidae</taxon>
        <taxon>Stegodyphus</taxon>
    </lineage>
</organism>
<feature type="chain" id="PRO_5001831059" evidence="1">
    <location>
        <begin position="21"/>
        <end position="59"/>
    </location>
</feature>
<keyword evidence="1" id="KW-0732">Signal</keyword>
<dbReference type="Proteomes" id="UP000054359">
    <property type="component" value="Unassembled WGS sequence"/>
</dbReference>
<protein>
    <submittedName>
        <fullName evidence="2">Uncharacterized protein</fullName>
    </submittedName>
</protein>
<reference evidence="2 3" key="1">
    <citation type="submission" date="2013-11" db="EMBL/GenBank/DDBJ databases">
        <title>Genome sequencing of Stegodyphus mimosarum.</title>
        <authorList>
            <person name="Bechsgaard J."/>
        </authorList>
    </citation>
    <scope>NUCLEOTIDE SEQUENCE [LARGE SCALE GENOMIC DNA]</scope>
</reference>
<feature type="non-terminal residue" evidence="2">
    <location>
        <position position="59"/>
    </location>
</feature>
<sequence length="59" mass="6416">MSKAAITLFAFLCFLAAANAAKDYKNETISCAFGNYFICYSQIASLGANFTVKYAESLK</sequence>
<keyword evidence="3" id="KW-1185">Reference proteome</keyword>
<evidence type="ECO:0000313" key="2">
    <source>
        <dbReference type="EMBL" id="KFM82754.1"/>
    </source>
</evidence>
<dbReference type="EMBL" id="KK122462">
    <property type="protein sequence ID" value="KFM82754.1"/>
    <property type="molecule type" value="Genomic_DNA"/>
</dbReference>
<gene>
    <name evidence="2" type="ORF">X975_18622</name>
</gene>
<feature type="signal peptide" evidence="1">
    <location>
        <begin position="1"/>
        <end position="20"/>
    </location>
</feature>